<name>A0A1M5ZMU4_9VIBR</name>
<protein>
    <submittedName>
        <fullName evidence="1">Uncharacterized protein</fullName>
    </submittedName>
</protein>
<accession>A0A1M5ZMU4</accession>
<evidence type="ECO:0000313" key="2">
    <source>
        <dbReference type="Proteomes" id="UP000184608"/>
    </source>
</evidence>
<dbReference type="Proteomes" id="UP000184608">
    <property type="component" value="Unassembled WGS sequence"/>
</dbReference>
<dbReference type="EMBL" id="FQXZ01000032">
    <property type="protein sequence ID" value="SHI25223.1"/>
    <property type="molecule type" value="Genomic_DNA"/>
</dbReference>
<dbReference type="OrthoDB" id="9842739at2"/>
<proteinExistence type="predicted"/>
<dbReference type="AlphaFoldDB" id="A0A1M5ZMU4"/>
<organism evidence="1 2">
    <name type="scientific">Vibrio aerogenes CECT 7868</name>
    <dbReference type="NCBI Taxonomy" id="1216006"/>
    <lineage>
        <taxon>Bacteria</taxon>
        <taxon>Pseudomonadati</taxon>
        <taxon>Pseudomonadota</taxon>
        <taxon>Gammaproteobacteria</taxon>
        <taxon>Vibrionales</taxon>
        <taxon>Vibrionaceae</taxon>
        <taxon>Vibrio</taxon>
    </lineage>
</organism>
<evidence type="ECO:0000313" key="1">
    <source>
        <dbReference type="EMBL" id="SHI25223.1"/>
    </source>
</evidence>
<reference evidence="1 2" key="1">
    <citation type="submission" date="2016-11" db="EMBL/GenBank/DDBJ databases">
        <authorList>
            <person name="Jaros S."/>
            <person name="Januszkiewicz K."/>
            <person name="Wedrychowicz H."/>
        </authorList>
    </citation>
    <scope>NUCLEOTIDE SEQUENCE [LARGE SCALE GENOMIC DNA]</scope>
    <source>
        <strain evidence="1 2">CECT 7868</strain>
    </source>
</reference>
<keyword evidence="2" id="KW-1185">Reference proteome</keyword>
<dbReference type="RefSeq" id="WP_073604542.1">
    <property type="nucleotide sequence ID" value="NZ_FQXZ01000032.1"/>
</dbReference>
<gene>
    <name evidence="1" type="ORF">VA7868_02913</name>
</gene>
<sequence>MSGIETLKNNYLPVINAQIQCINELSSEIRQERLALVYNESDYCIEKINAELSASDHTTILFQGKGRACHVFLNGYLASFMTK</sequence>